<dbReference type="InterPro" id="IPR030388">
    <property type="entry name" value="G_ERA_dom"/>
</dbReference>
<keyword evidence="6" id="KW-0472">Membrane</keyword>
<feature type="region of interest" description="G1" evidence="7">
    <location>
        <begin position="13"/>
        <end position="20"/>
    </location>
</feature>
<evidence type="ECO:0000259" key="9">
    <source>
        <dbReference type="PROSITE" id="PS50823"/>
    </source>
</evidence>
<keyword evidence="6" id="KW-0963">Cytoplasm</keyword>
<feature type="binding site" evidence="6">
    <location>
        <begin position="60"/>
        <end position="64"/>
    </location>
    <ligand>
        <name>GTP</name>
        <dbReference type="ChEBI" id="CHEBI:37565"/>
    </ligand>
</feature>
<keyword evidence="6" id="KW-0690">Ribosome biogenesis</keyword>
<feature type="binding site" evidence="6">
    <location>
        <begin position="126"/>
        <end position="129"/>
    </location>
    <ligand>
        <name>GTP</name>
        <dbReference type="ChEBI" id="CHEBI:37565"/>
    </ligand>
</feature>
<name>A0ABZ2KJ45_9BACT</name>
<keyword evidence="3 6" id="KW-0547">Nucleotide-binding</keyword>
<dbReference type="InterPro" id="IPR027417">
    <property type="entry name" value="P-loop_NTPase"/>
</dbReference>
<keyword evidence="5 6" id="KW-0342">GTP-binding</keyword>
<feature type="domain" description="Era-type G" evidence="10">
    <location>
        <begin position="5"/>
        <end position="177"/>
    </location>
</feature>
<evidence type="ECO:0000256" key="3">
    <source>
        <dbReference type="ARBA" id="ARBA00022741"/>
    </source>
</evidence>
<dbReference type="Proteomes" id="UP001379533">
    <property type="component" value="Chromosome"/>
</dbReference>
<dbReference type="Pfam" id="PF01926">
    <property type="entry name" value="MMR_HSR1"/>
    <property type="match status" value="1"/>
</dbReference>
<dbReference type="PANTHER" id="PTHR42698">
    <property type="entry name" value="GTPASE ERA"/>
    <property type="match status" value="1"/>
</dbReference>
<dbReference type="SUPFAM" id="SSF52540">
    <property type="entry name" value="P-loop containing nucleoside triphosphate hydrolases"/>
    <property type="match status" value="1"/>
</dbReference>
<protein>
    <recommendedName>
        <fullName evidence="2 6">GTPase Era</fullName>
    </recommendedName>
</protein>
<dbReference type="PROSITE" id="PS50823">
    <property type="entry name" value="KH_TYPE_2"/>
    <property type="match status" value="1"/>
</dbReference>
<feature type="region of interest" description="G4" evidence="7">
    <location>
        <begin position="126"/>
        <end position="129"/>
    </location>
</feature>
<dbReference type="HAMAP" id="MF_00367">
    <property type="entry name" value="GTPase_Era"/>
    <property type="match status" value="1"/>
</dbReference>
<keyword evidence="6" id="KW-1003">Cell membrane</keyword>
<dbReference type="PANTHER" id="PTHR42698:SF1">
    <property type="entry name" value="GTPASE ERA, MITOCHONDRIAL"/>
    <property type="match status" value="1"/>
</dbReference>
<dbReference type="PROSITE" id="PS51713">
    <property type="entry name" value="G_ERA"/>
    <property type="match status" value="1"/>
</dbReference>
<dbReference type="SUPFAM" id="SSF54814">
    <property type="entry name" value="Prokaryotic type KH domain (KH-domain type II)"/>
    <property type="match status" value="1"/>
</dbReference>
<evidence type="ECO:0000256" key="6">
    <source>
        <dbReference type="HAMAP-Rule" id="MF_00367"/>
    </source>
</evidence>
<feature type="region of interest" description="G2" evidence="7">
    <location>
        <begin position="39"/>
        <end position="43"/>
    </location>
</feature>
<dbReference type="EMBL" id="CP089982">
    <property type="protein sequence ID" value="WXA98688.1"/>
    <property type="molecule type" value="Genomic_DNA"/>
</dbReference>
<feature type="region of interest" description="G5" evidence="7">
    <location>
        <begin position="156"/>
        <end position="158"/>
    </location>
</feature>
<gene>
    <name evidence="6 11" type="primary">era</name>
    <name evidence="11" type="ORF">LZC95_17875</name>
</gene>
<evidence type="ECO:0000256" key="4">
    <source>
        <dbReference type="ARBA" id="ARBA00022884"/>
    </source>
</evidence>
<sequence length="309" mass="33995">MSKIHVGTVALVGRPNVGKSTLLNALLGERIAIVSHHPQTTRDRILGVLTQKDAQYVFIDTPGMHAAKTKLGARMNHEARQAAREANVVVFVTSVGVEPAPSVGRFDASLLEQLKAANVPVVLAINKVDRAADKGALFAVLEAYAKAFDFAALVPISAKKRDGLDRVLAEVKKHLPEDELLYEADTLTDRPMRFLVAEFVREQILRATREEVPHGVAVVVDRFDESGKIPKIELSVHVDREGHKKILVGKQGAVLKEIGSKARARVESLMGRQVHLALWVRVTPHWYESDRGLMEMGYIGETDGSKDSR</sequence>
<comment type="subcellular location">
    <subcellularLocation>
        <location evidence="6">Cytoplasm</location>
    </subcellularLocation>
    <subcellularLocation>
        <location evidence="6">Cell membrane</location>
        <topology evidence="6">Peripheral membrane protein</topology>
    </subcellularLocation>
</comment>
<dbReference type="InterPro" id="IPR006073">
    <property type="entry name" value="GTP-bd"/>
</dbReference>
<dbReference type="PRINTS" id="PR00326">
    <property type="entry name" value="GTP1OBG"/>
</dbReference>
<accession>A0ABZ2KJ45</accession>
<feature type="domain" description="KH type-2" evidence="9">
    <location>
        <begin position="200"/>
        <end position="284"/>
    </location>
</feature>
<dbReference type="InterPro" id="IPR005662">
    <property type="entry name" value="GTPase_Era-like"/>
</dbReference>
<comment type="subunit">
    <text evidence="6">Monomer.</text>
</comment>
<evidence type="ECO:0000256" key="8">
    <source>
        <dbReference type="RuleBase" id="RU003761"/>
    </source>
</evidence>
<organism evidence="11 12">
    <name type="scientific">Pendulispora brunnea</name>
    <dbReference type="NCBI Taxonomy" id="2905690"/>
    <lineage>
        <taxon>Bacteria</taxon>
        <taxon>Pseudomonadati</taxon>
        <taxon>Myxococcota</taxon>
        <taxon>Myxococcia</taxon>
        <taxon>Myxococcales</taxon>
        <taxon>Sorangiineae</taxon>
        <taxon>Pendulisporaceae</taxon>
        <taxon>Pendulispora</taxon>
    </lineage>
</organism>
<feature type="binding site" evidence="6">
    <location>
        <begin position="13"/>
        <end position="20"/>
    </location>
    <ligand>
        <name>GTP</name>
        <dbReference type="ChEBI" id="CHEBI:37565"/>
    </ligand>
</feature>
<dbReference type="NCBIfam" id="TIGR00231">
    <property type="entry name" value="small_GTP"/>
    <property type="match status" value="1"/>
</dbReference>
<dbReference type="Gene3D" id="3.30.300.20">
    <property type="match status" value="1"/>
</dbReference>
<comment type="similarity">
    <text evidence="1 6 7 8">Belongs to the TRAFAC class TrmE-Era-EngA-EngB-Septin-like GTPase superfamily. Era GTPase family.</text>
</comment>
<dbReference type="InterPro" id="IPR015946">
    <property type="entry name" value="KH_dom-like_a/b"/>
</dbReference>
<comment type="function">
    <text evidence="6">An essential GTPase that binds both GDP and GTP, with rapid nucleotide exchange. Plays a role in 16S rRNA processing and 30S ribosomal subunit biogenesis and possibly also in cell cycle regulation and energy metabolism.</text>
</comment>
<keyword evidence="4 6" id="KW-0694">RNA-binding</keyword>
<dbReference type="InterPro" id="IPR009019">
    <property type="entry name" value="KH_sf_prok-type"/>
</dbReference>
<evidence type="ECO:0000256" key="7">
    <source>
        <dbReference type="PROSITE-ProRule" id="PRU01050"/>
    </source>
</evidence>
<keyword evidence="6" id="KW-0699">rRNA-binding</keyword>
<dbReference type="CDD" id="cd22534">
    <property type="entry name" value="KH-II_Era"/>
    <property type="match status" value="1"/>
</dbReference>
<evidence type="ECO:0000313" key="11">
    <source>
        <dbReference type="EMBL" id="WXA98688.1"/>
    </source>
</evidence>
<dbReference type="Pfam" id="PF07650">
    <property type="entry name" value="KH_2"/>
    <property type="match status" value="1"/>
</dbReference>
<keyword evidence="12" id="KW-1185">Reference proteome</keyword>
<evidence type="ECO:0000313" key="12">
    <source>
        <dbReference type="Proteomes" id="UP001379533"/>
    </source>
</evidence>
<feature type="region of interest" description="G3" evidence="7">
    <location>
        <begin position="60"/>
        <end position="63"/>
    </location>
</feature>
<evidence type="ECO:0000256" key="1">
    <source>
        <dbReference type="ARBA" id="ARBA00007921"/>
    </source>
</evidence>
<dbReference type="Gene3D" id="3.40.50.300">
    <property type="entry name" value="P-loop containing nucleotide triphosphate hydrolases"/>
    <property type="match status" value="1"/>
</dbReference>
<evidence type="ECO:0000259" key="10">
    <source>
        <dbReference type="PROSITE" id="PS51713"/>
    </source>
</evidence>
<dbReference type="NCBIfam" id="NF000908">
    <property type="entry name" value="PRK00089.1"/>
    <property type="match status" value="1"/>
</dbReference>
<dbReference type="NCBIfam" id="TIGR00436">
    <property type="entry name" value="era"/>
    <property type="match status" value="1"/>
</dbReference>
<dbReference type="CDD" id="cd04163">
    <property type="entry name" value="Era"/>
    <property type="match status" value="1"/>
</dbReference>
<dbReference type="InterPro" id="IPR005225">
    <property type="entry name" value="Small_GTP-bd"/>
</dbReference>
<proteinExistence type="inferred from homology"/>
<evidence type="ECO:0000256" key="2">
    <source>
        <dbReference type="ARBA" id="ARBA00020484"/>
    </source>
</evidence>
<dbReference type="InterPro" id="IPR003593">
    <property type="entry name" value="AAA+_ATPase"/>
</dbReference>
<dbReference type="InterPro" id="IPR004044">
    <property type="entry name" value="KH_dom_type_2"/>
</dbReference>
<reference evidence="11 12" key="1">
    <citation type="submission" date="2021-12" db="EMBL/GenBank/DDBJ databases">
        <title>Discovery of the Pendulisporaceae a myxobacterial family with distinct sporulation behavior and unique specialized metabolism.</title>
        <authorList>
            <person name="Garcia R."/>
            <person name="Popoff A."/>
            <person name="Bader C.D."/>
            <person name="Loehr J."/>
            <person name="Walesch S."/>
            <person name="Walt C."/>
            <person name="Boldt J."/>
            <person name="Bunk B."/>
            <person name="Haeckl F.J.F.P.J."/>
            <person name="Gunesch A.P."/>
            <person name="Birkelbach J."/>
            <person name="Nuebel U."/>
            <person name="Pietschmann T."/>
            <person name="Bach T."/>
            <person name="Mueller R."/>
        </authorList>
    </citation>
    <scope>NUCLEOTIDE SEQUENCE [LARGE SCALE GENOMIC DNA]</scope>
    <source>
        <strain evidence="11 12">MSr12523</strain>
    </source>
</reference>
<dbReference type="SMART" id="SM00382">
    <property type="entry name" value="AAA"/>
    <property type="match status" value="1"/>
</dbReference>
<evidence type="ECO:0000256" key="5">
    <source>
        <dbReference type="ARBA" id="ARBA00023134"/>
    </source>
</evidence>
<dbReference type="RefSeq" id="WP_394849301.1">
    <property type="nucleotide sequence ID" value="NZ_CP089982.1"/>
</dbReference>